<accession>A0A9C9ENR2</accession>
<keyword evidence="1" id="KW-0732">Signal</keyword>
<dbReference type="GO" id="GO:0006508">
    <property type="term" value="P:proteolysis"/>
    <property type="evidence" value="ECO:0007669"/>
    <property type="project" value="InterPro"/>
</dbReference>
<dbReference type="InterPro" id="IPR013783">
    <property type="entry name" value="Ig-like_fold"/>
</dbReference>
<dbReference type="InterPro" id="IPR001769">
    <property type="entry name" value="Gingipain"/>
</dbReference>
<organism evidence="5 6">
    <name type="scientific">candidate division WOR-3 bacterium</name>
    <dbReference type="NCBI Taxonomy" id="2052148"/>
    <lineage>
        <taxon>Bacteria</taxon>
        <taxon>Bacteria division WOR-3</taxon>
    </lineage>
</organism>
<dbReference type="Pfam" id="PF18962">
    <property type="entry name" value="Por_Secre_tail"/>
    <property type="match status" value="1"/>
</dbReference>
<dbReference type="GO" id="GO:0004197">
    <property type="term" value="F:cysteine-type endopeptidase activity"/>
    <property type="evidence" value="ECO:0007669"/>
    <property type="project" value="InterPro"/>
</dbReference>
<dbReference type="Gene3D" id="3.40.50.10390">
    <property type="entry name" value="Gingipain r, domain 1"/>
    <property type="match status" value="1"/>
</dbReference>
<dbReference type="Gene3D" id="2.60.40.3800">
    <property type="match status" value="1"/>
</dbReference>
<evidence type="ECO:0000259" key="4">
    <source>
        <dbReference type="Pfam" id="PF18962"/>
    </source>
</evidence>
<reference evidence="5" key="1">
    <citation type="journal article" date="2020" name="mSystems">
        <title>Genome- and Community-Level Interaction Insights into Carbon Utilization and Element Cycling Functions of Hydrothermarchaeota in Hydrothermal Sediment.</title>
        <authorList>
            <person name="Zhou Z."/>
            <person name="Liu Y."/>
            <person name="Xu W."/>
            <person name="Pan J."/>
            <person name="Luo Z.H."/>
            <person name="Li M."/>
        </authorList>
    </citation>
    <scope>NUCLEOTIDE SEQUENCE</scope>
    <source>
        <strain evidence="5">HyVt-388</strain>
    </source>
</reference>
<evidence type="ECO:0000256" key="1">
    <source>
        <dbReference type="ARBA" id="ARBA00022729"/>
    </source>
</evidence>
<dbReference type="Proteomes" id="UP000885826">
    <property type="component" value="Unassembled WGS sequence"/>
</dbReference>
<proteinExistence type="predicted"/>
<comment type="caution">
    <text evidence="5">The sequence shown here is derived from an EMBL/GenBank/DDBJ whole genome shotgun (WGS) entry which is preliminary data.</text>
</comment>
<dbReference type="InterPro" id="IPR038490">
    <property type="entry name" value="Gingipain_propep_sf"/>
</dbReference>
<evidence type="ECO:0000259" key="3">
    <source>
        <dbReference type="Pfam" id="PF08126"/>
    </source>
</evidence>
<dbReference type="SUPFAM" id="SSF52129">
    <property type="entry name" value="Caspase-like"/>
    <property type="match status" value="1"/>
</dbReference>
<feature type="domain" description="Secretion system C-terminal sorting" evidence="4">
    <location>
        <begin position="739"/>
        <end position="809"/>
    </location>
</feature>
<feature type="domain" description="Gingipain propeptide" evidence="3">
    <location>
        <begin position="37"/>
        <end position="165"/>
    </location>
</feature>
<dbReference type="Gene3D" id="2.60.40.10">
    <property type="entry name" value="Immunoglobulins"/>
    <property type="match status" value="1"/>
</dbReference>
<dbReference type="InterPro" id="IPR029031">
    <property type="entry name" value="Gingipain_N_sf"/>
</dbReference>
<evidence type="ECO:0000313" key="5">
    <source>
        <dbReference type="EMBL" id="HEC79057.1"/>
    </source>
</evidence>
<dbReference type="Pfam" id="PF01364">
    <property type="entry name" value="Peptidase_C25"/>
    <property type="match status" value="1"/>
</dbReference>
<feature type="domain" description="Gingipain" evidence="2">
    <location>
        <begin position="225"/>
        <end position="553"/>
    </location>
</feature>
<dbReference type="InterPro" id="IPR029030">
    <property type="entry name" value="Caspase-like_dom_sf"/>
</dbReference>
<dbReference type="EMBL" id="DRIG01000085">
    <property type="protein sequence ID" value="HEC79057.1"/>
    <property type="molecule type" value="Genomic_DNA"/>
</dbReference>
<dbReference type="InterPro" id="IPR012600">
    <property type="entry name" value="Propeptide_C25"/>
</dbReference>
<dbReference type="Gene3D" id="3.40.50.1460">
    <property type="match status" value="1"/>
</dbReference>
<dbReference type="AlphaFoldDB" id="A0A9C9ENR2"/>
<evidence type="ECO:0000313" key="6">
    <source>
        <dbReference type="Proteomes" id="UP000885826"/>
    </source>
</evidence>
<dbReference type="Pfam" id="PF08126">
    <property type="entry name" value="Propeptide_C25"/>
    <property type="match status" value="1"/>
</dbReference>
<dbReference type="InterPro" id="IPR026444">
    <property type="entry name" value="Secre_tail"/>
</dbReference>
<gene>
    <name evidence="5" type="ORF">ENI34_07960</name>
</gene>
<name>A0A9C9ENR2_UNCW3</name>
<protein>
    <submittedName>
        <fullName evidence="5">T9SS type A sorting domain-containing protein</fullName>
    </submittedName>
</protein>
<dbReference type="NCBIfam" id="TIGR04183">
    <property type="entry name" value="Por_Secre_tail"/>
    <property type="match status" value="1"/>
</dbReference>
<evidence type="ECO:0000259" key="2">
    <source>
        <dbReference type="Pfam" id="PF01364"/>
    </source>
</evidence>
<sequence>MVYCHWHYYSYTMGGGYTLDYSPIEFSFYKENGFDRIRSPKFNLHGEPGTPELPAVYLNYIIPPNVKAESIIVSHFQLTQIPGEYLIYPAQPSRIIGESLPWVPPDTIIYNSDSFVPDKFIKISNAGVMDGARIVTIEFRPLQYRPKTKRLYLVRSVQFEFIFSQSSLPNLRPQIRGRYEQAVYDAVIRYIIENDYEVPRYYQSPTIVEENEIGTLAPVPGAPGVIIAPVEFHNAFQPYADWMTDQGTKTILITPEYIYSHFEGCDNPERIRNYIKWCYQHAGGTYFILGGDQQFLPVRYCYPCSSDLWWGHPGYQVPTDFYFAELTGNWNADGDEKWGEPTSDDSVDKYAEVFVGRITAYNTAEVTNWVNKVFTYEKTPGNYNLTASLWIRNTTVSTGDAWEIFPPSFDHIWLNDCNPDEVLEFLNIGFGFCHQHCHGTITTFKPKAWQKDSVCGYMEEQPNSYGAGLNFLDNTNEYYVNYSIACYNGGYDTLGVFSTTMRNSDTCICDGFVDAYSNKGACAFLGNTRFGWGPNYSTDLEYEFYSSLFSPYIGPYPPEPSLSRLGISEALSKCGQRIDWEYMTTGTPMRIFPYVFVAYTHTLFGSPYTEVWTNQPRNFSVSHMRSIFTGVQYQFQVEVKDAENGAPVVHAKVCLNKLNDIYEVGYTDNNGKIIFTITARTHGQLKVTVTRIHDNNTSIQYYPSETYCQVFDASEGGQTFQTGQITPISLCITQIPTYAKQSLTLKFGVPKVGDITISLYDATGSKIGSSIMENLIPGFYQQEINVKSFSNGVYFIVLKQNNEQVARKFLLIK</sequence>